<proteinExistence type="predicted"/>
<dbReference type="AlphaFoldDB" id="A0AAE1UTB3"/>
<accession>A0AAE1UTB3</accession>
<gene>
    <name evidence="1" type="ORF">Pmani_000117</name>
</gene>
<evidence type="ECO:0000313" key="2">
    <source>
        <dbReference type="Proteomes" id="UP001292094"/>
    </source>
</evidence>
<name>A0AAE1UTB3_9EUCA</name>
<dbReference type="EMBL" id="JAWZYT010000007">
    <property type="protein sequence ID" value="KAK4329524.1"/>
    <property type="molecule type" value="Genomic_DNA"/>
</dbReference>
<organism evidence="1 2">
    <name type="scientific">Petrolisthes manimaculis</name>
    <dbReference type="NCBI Taxonomy" id="1843537"/>
    <lineage>
        <taxon>Eukaryota</taxon>
        <taxon>Metazoa</taxon>
        <taxon>Ecdysozoa</taxon>
        <taxon>Arthropoda</taxon>
        <taxon>Crustacea</taxon>
        <taxon>Multicrustacea</taxon>
        <taxon>Malacostraca</taxon>
        <taxon>Eumalacostraca</taxon>
        <taxon>Eucarida</taxon>
        <taxon>Decapoda</taxon>
        <taxon>Pleocyemata</taxon>
        <taxon>Anomura</taxon>
        <taxon>Galatheoidea</taxon>
        <taxon>Porcellanidae</taxon>
        <taxon>Petrolisthes</taxon>
    </lineage>
</organism>
<sequence>MKEESEETQMGARWRWHVIMKTTEACNTGTQHNRDQEEGGEWPGNCEWLKAKSGQRKNGVEIEGLEWQEKG</sequence>
<protein>
    <submittedName>
        <fullName evidence="1">Uncharacterized protein</fullName>
    </submittedName>
</protein>
<comment type="caution">
    <text evidence="1">The sequence shown here is derived from an EMBL/GenBank/DDBJ whole genome shotgun (WGS) entry which is preliminary data.</text>
</comment>
<dbReference type="Proteomes" id="UP001292094">
    <property type="component" value="Unassembled WGS sequence"/>
</dbReference>
<reference evidence="1" key="1">
    <citation type="submission" date="2023-11" db="EMBL/GenBank/DDBJ databases">
        <title>Genome assemblies of two species of porcelain crab, Petrolisthes cinctipes and Petrolisthes manimaculis (Anomura: Porcellanidae).</title>
        <authorList>
            <person name="Angst P."/>
        </authorList>
    </citation>
    <scope>NUCLEOTIDE SEQUENCE</scope>
    <source>
        <strain evidence="1">PB745_02</strain>
        <tissue evidence="1">Gill</tissue>
    </source>
</reference>
<evidence type="ECO:0000313" key="1">
    <source>
        <dbReference type="EMBL" id="KAK4329524.1"/>
    </source>
</evidence>
<keyword evidence="2" id="KW-1185">Reference proteome</keyword>